<organism evidence="3 4">
    <name type="scientific">Tahibacter soli</name>
    <dbReference type="NCBI Taxonomy" id="2983605"/>
    <lineage>
        <taxon>Bacteria</taxon>
        <taxon>Pseudomonadati</taxon>
        <taxon>Pseudomonadota</taxon>
        <taxon>Gammaproteobacteria</taxon>
        <taxon>Lysobacterales</taxon>
        <taxon>Rhodanobacteraceae</taxon>
        <taxon>Tahibacter</taxon>
    </lineage>
</organism>
<dbReference type="Gene3D" id="3.20.20.380">
    <property type="entry name" value="Copper homeostasis (CutC) domain"/>
    <property type="match status" value="1"/>
</dbReference>
<keyword evidence="2" id="KW-0963">Cytoplasm</keyword>
<proteinExistence type="inferred from homology"/>
<evidence type="ECO:0000313" key="4">
    <source>
        <dbReference type="Proteomes" id="UP001139971"/>
    </source>
</evidence>
<dbReference type="GO" id="GO:0005507">
    <property type="term" value="F:copper ion binding"/>
    <property type="evidence" value="ECO:0007669"/>
    <property type="project" value="TreeGrafter"/>
</dbReference>
<comment type="subcellular location">
    <subcellularLocation>
        <location evidence="2">Cytoplasm</location>
    </subcellularLocation>
</comment>
<evidence type="ECO:0000313" key="3">
    <source>
        <dbReference type="EMBL" id="MDC8012690.1"/>
    </source>
</evidence>
<dbReference type="SUPFAM" id="SSF110395">
    <property type="entry name" value="CutC-like"/>
    <property type="match status" value="1"/>
</dbReference>
<keyword evidence="4" id="KW-1185">Reference proteome</keyword>
<dbReference type="PANTHER" id="PTHR12598">
    <property type="entry name" value="COPPER HOMEOSTASIS PROTEIN CUTC"/>
    <property type="match status" value="1"/>
</dbReference>
<accession>A0A9X4BGE9</accession>
<dbReference type="Proteomes" id="UP001139971">
    <property type="component" value="Unassembled WGS sequence"/>
</dbReference>
<evidence type="ECO:0000256" key="1">
    <source>
        <dbReference type="ARBA" id="ARBA00007768"/>
    </source>
</evidence>
<comment type="similarity">
    <text evidence="1 2">Belongs to the CutC family.</text>
</comment>
<dbReference type="InterPro" id="IPR036822">
    <property type="entry name" value="CutC-like_dom_sf"/>
</dbReference>
<dbReference type="GO" id="GO:0005737">
    <property type="term" value="C:cytoplasm"/>
    <property type="evidence" value="ECO:0007669"/>
    <property type="project" value="UniProtKB-SubCell"/>
</dbReference>
<dbReference type="EMBL" id="JAOVZO020000014">
    <property type="protein sequence ID" value="MDC8012690.1"/>
    <property type="molecule type" value="Genomic_DNA"/>
</dbReference>
<reference evidence="3" key="1">
    <citation type="submission" date="2023-02" db="EMBL/GenBank/DDBJ databases">
        <title>Tahibacter soli sp. nov. isolated from soil.</title>
        <authorList>
            <person name="Baek J.H."/>
            <person name="Lee J.K."/>
            <person name="Choi D.G."/>
            <person name="Jeon C.O."/>
        </authorList>
    </citation>
    <scope>NUCLEOTIDE SEQUENCE</scope>
    <source>
        <strain evidence="3">BL</strain>
    </source>
</reference>
<dbReference type="InterPro" id="IPR005627">
    <property type="entry name" value="CutC-like"/>
</dbReference>
<dbReference type="RefSeq" id="WP_263544977.1">
    <property type="nucleotide sequence ID" value="NZ_JAOVZO020000014.1"/>
</dbReference>
<comment type="caution">
    <text evidence="2">Once thought to be involved in copper homeostasis, experiments in E.coli have shown this is not the case.</text>
</comment>
<evidence type="ECO:0000256" key="2">
    <source>
        <dbReference type="HAMAP-Rule" id="MF_00795"/>
    </source>
</evidence>
<name>A0A9X4BGE9_9GAMM</name>
<sequence>MSERRILEIAANSLTSALAAQAGGADRIELCENLGEGGTTPSYGTIALARERLTIAVYVLIRPRGGDFVYDGDEREAMRRDVAMCRQLRCDGVVLGALDVDGDVDIDTCRALIDEAGTMGVTFHRAFDAARDPVAALERIVDLRCERVLTSGGQPTALAGADAIAAYARQSAGRMRIMAGAGVNAAILPELIRRGGVNEVHASARRLRASPATNRAGLLPGLEPDYMATDVDEVRALRAALDGSTTK</sequence>
<comment type="caution">
    <text evidence="3">The sequence shown here is derived from an EMBL/GenBank/DDBJ whole genome shotgun (WGS) entry which is preliminary data.</text>
</comment>
<dbReference type="PANTHER" id="PTHR12598:SF0">
    <property type="entry name" value="COPPER HOMEOSTASIS PROTEIN CUTC HOMOLOG"/>
    <property type="match status" value="1"/>
</dbReference>
<gene>
    <name evidence="2" type="primary">cutC</name>
    <name evidence="3" type="ORF">OD750_009035</name>
</gene>
<dbReference type="HAMAP" id="MF_00795">
    <property type="entry name" value="CutC"/>
    <property type="match status" value="1"/>
</dbReference>
<dbReference type="FunFam" id="3.20.20.380:FF:000001">
    <property type="entry name" value="Copper homeostasis protein CutC"/>
    <property type="match status" value="1"/>
</dbReference>
<protein>
    <recommendedName>
        <fullName evidence="2">PF03932 family protein CutC</fullName>
    </recommendedName>
</protein>
<dbReference type="AlphaFoldDB" id="A0A9X4BGE9"/>
<dbReference type="Pfam" id="PF03932">
    <property type="entry name" value="CutC"/>
    <property type="match status" value="1"/>
</dbReference>